<dbReference type="EMBL" id="LMVM01000002">
    <property type="protein sequence ID" value="PAV05726.1"/>
    <property type="molecule type" value="Genomic_DNA"/>
</dbReference>
<proteinExistence type="predicted"/>
<gene>
    <name evidence="2" type="ORF">ASJ80_08315</name>
</gene>
<dbReference type="CDD" id="cd00085">
    <property type="entry name" value="HNHc"/>
    <property type="match status" value="1"/>
</dbReference>
<sequence length="227" mass="27025">MIILKSDRTTSNISPEFREELEQSLWYCSECDAEIKGTSSLLVYLGEEDRIYHLHFNLQGLDDIHIVFRDVPLYEQRKLCANRYEYLIEFENEKFKSDINGIPKEQFINLLKNAEIKSDNNTAKIRERDNNQCKICGFNDERALQVHHIIPKINPFFQTELIRDPINCITLCANCHRIIHHTYINGTDSEREKIVKSLLELNGFNVKWIDDYMWDSLETCRKWRMFK</sequence>
<dbReference type="GO" id="GO:0008270">
    <property type="term" value="F:zinc ion binding"/>
    <property type="evidence" value="ECO:0007669"/>
    <property type="project" value="InterPro"/>
</dbReference>
<dbReference type="SMART" id="SM00507">
    <property type="entry name" value="HNHc"/>
    <property type="match status" value="1"/>
</dbReference>
<organism evidence="2 3">
    <name type="scientific">Methanobacterium bryantii</name>
    <dbReference type="NCBI Taxonomy" id="2161"/>
    <lineage>
        <taxon>Archaea</taxon>
        <taxon>Methanobacteriati</taxon>
        <taxon>Methanobacteriota</taxon>
        <taxon>Methanomada group</taxon>
        <taxon>Methanobacteria</taxon>
        <taxon>Methanobacteriales</taxon>
        <taxon>Methanobacteriaceae</taxon>
        <taxon>Methanobacterium</taxon>
    </lineage>
</organism>
<dbReference type="Proteomes" id="UP000217784">
    <property type="component" value="Unassembled WGS sequence"/>
</dbReference>
<dbReference type="OrthoDB" id="11472at2157"/>
<evidence type="ECO:0000313" key="2">
    <source>
        <dbReference type="EMBL" id="PAV05726.1"/>
    </source>
</evidence>
<feature type="domain" description="HNH nuclease" evidence="1">
    <location>
        <begin position="120"/>
        <end position="177"/>
    </location>
</feature>
<dbReference type="Gene3D" id="1.10.30.50">
    <property type="match status" value="1"/>
</dbReference>
<evidence type="ECO:0000259" key="1">
    <source>
        <dbReference type="SMART" id="SM00507"/>
    </source>
</evidence>
<dbReference type="InterPro" id="IPR003615">
    <property type="entry name" value="HNH_nuc"/>
</dbReference>
<keyword evidence="3" id="KW-1185">Reference proteome</keyword>
<reference evidence="2 3" key="1">
    <citation type="journal article" date="2017" name="BMC Genomics">
        <title>Genomic analysis of methanogenic archaea reveals a shift towards energy conservation.</title>
        <authorList>
            <person name="Gilmore S.P."/>
            <person name="Henske J.K."/>
            <person name="Sexton J.A."/>
            <person name="Solomon K.V."/>
            <person name="Seppala S."/>
            <person name="Yoo J.I."/>
            <person name="Huyett L.M."/>
            <person name="Pressman A."/>
            <person name="Cogan J.Z."/>
            <person name="Kivenson V."/>
            <person name="Peng X."/>
            <person name="Tan Y."/>
            <person name="Valentine D.L."/>
            <person name="O'Malley M.A."/>
        </authorList>
    </citation>
    <scope>NUCLEOTIDE SEQUENCE [LARGE SCALE GENOMIC DNA]</scope>
    <source>
        <strain evidence="2 3">M.o.H.</strain>
    </source>
</reference>
<dbReference type="GO" id="GO:0003676">
    <property type="term" value="F:nucleic acid binding"/>
    <property type="evidence" value="ECO:0007669"/>
    <property type="project" value="InterPro"/>
</dbReference>
<protein>
    <recommendedName>
        <fullName evidence="1">HNH nuclease domain-containing protein</fullName>
    </recommendedName>
</protein>
<dbReference type="GO" id="GO:0004519">
    <property type="term" value="F:endonuclease activity"/>
    <property type="evidence" value="ECO:0007669"/>
    <property type="project" value="InterPro"/>
</dbReference>
<dbReference type="InterPro" id="IPR002711">
    <property type="entry name" value="HNH"/>
</dbReference>
<comment type="caution">
    <text evidence="2">The sequence shown here is derived from an EMBL/GenBank/DDBJ whole genome shotgun (WGS) entry which is preliminary data.</text>
</comment>
<accession>A0A2A2H8T5</accession>
<dbReference type="RefSeq" id="WP_069583072.1">
    <property type="nucleotide sequence ID" value="NZ_LMVM01000002.1"/>
</dbReference>
<dbReference type="AlphaFoldDB" id="A0A2A2H8T5"/>
<dbReference type="Pfam" id="PF01844">
    <property type="entry name" value="HNH"/>
    <property type="match status" value="1"/>
</dbReference>
<evidence type="ECO:0000313" key="3">
    <source>
        <dbReference type="Proteomes" id="UP000217784"/>
    </source>
</evidence>
<name>A0A2A2H8T5_METBR</name>